<evidence type="ECO:0000259" key="5">
    <source>
        <dbReference type="PROSITE" id="PS50977"/>
    </source>
</evidence>
<evidence type="ECO:0000256" key="1">
    <source>
        <dbReference type="ARBA" id="ARBA00023015"/>
    </source>
</evidence>
<keyword evidence="3" id="KW-0804">Transcription</keyword>
<gene>
    <name evidence="6" type="ORF">SAMN02745716_0273</name>
</gene>
<dbReference type="InterPro" id="IPR036271">
    <property type="entry name" value="Tet_transcr_reg_TetR-rel_C_sf"/>
</dbReference>
<dbReference type="Gene3D" id="1.10.357.10">
    <property type="entry name" value="Tetracycline Repressor, domain 2"/>
    <property type="match status" value="1"/>
</dbReference>
<dbReference type="STRING" id="29539.SAMN02745716_0273"/>
<dbReference type="EMBL" id="FNWJ01000001">
    <property type="protein sequence ID" value="SEH10422.1"/>
    <property type="molecule type" value="Genomic_DNA"/>
</dbReference>
<keyword evidence="1" id="KW-0805">Transcription regulation</keyword>
<name>A0A1H6FJ39_THEAL</name>
<feature type="DNA-binding region" description="H-T-H motif" evidence="4">
    <location>
        <begin position="33"/>
        <end position="52"/>
    </location>
</feature>
<dbReference type="Pfam" id="PF00440">
    <property type="entry name" value="TetR_N"/>
    <property type="match status" value="1"/>
</dbReference>
<dbReference type="Pfam" id="PF21597">
    <property type="entry name" value="TetR_C_43"/>
    <property type="match status" value="1"/>
</dbReference>
<dbReference type="GO" id="GO:0003700">
    <property type="term" value="F:DNA-binding transcription factor activity"/>
    <property type="evidence" value="ECO:0007669"/>
    <property type="project" value="TreeGrafter"/>
</dbReference>
<dbReference type="PROSITE" id="PS50977">
    <property type="entry name" value="HTH_TETR_2"/>
    <property type="match status" value="1"/>
</dbReference>
<feature type="domain" description="HTH tetR-type" evidence="5">
    <location>
        <begin position="11"/>
        <end position="70"/>
    </location>
</feature>
<evidence type="ECO:0000313" key="7">
    <source>
        <dbReference type="Proteomes" id="UP000222056"/>
    </source>
</evidence>
<protein>
    <submittedName>
        <fullName evidence="6">Transcriptional regulator, TetR family</fullName>
    </submittedName>
</protein>
<evidence type="ECO:0000313" key="6">
    <source>
        <dbReference type="EMBL" id="SEH10422.1"/>
    </source>
</evidence>
<keyword evidence="2 4" id="KW-0238">DNA-binding</keyword>
<dbReference type="OrthoDB" id="3192968at2"/>
<reference evidence="7" key="1">
    <citation type="submission" date="2016-10" db="EMBL/GenBank/DDBJ databases">
        <authorList>
            <person name="Varghese N."/>
            <person name="Submissions S."/>
        </authorList>
    </citation>
    <scope>NUCLEOTIDE SEQUENCE [LARGE SCALE GENOMIC DNA]</scope>
    <source>
        <strain evidence="7">ATCC 35263</strain>
    </source>
</reference>
<dbReference type="RefSeq" id="WP_093115532.1">
    <property type="nucleotide sequence ID" value="NZ_FNWJ01000001.1"/>
</dbReference>
<dbReference type="SUPFAM" id="SSF46689">
    <property type="entry name" value="Homeodomain-like"/>
    <property type="match status" value="1"/>
</dbReference>
<dbReference type="InterPro" id="IPR049445">
    <property type="entry name" value="TetR_SbtR-like_C"/>
</dbReference>
<dbReference type="InterPro" id="IPR009057">
    <property type="entry name" value="Homeodomain-like_sf"/>
</dbReference>
<dbReference type="InterPro" id="IPR050109">
    <property type="entry name" value="HTH-type_TetR-like_transc_reg"/>
</dbReference>
<dbReference type="GO" id="GO:0000976">
    <property type="term" value="F:transcription cis-regulatory region binding"/>
    <property type="evidence" value="ECO:0007669"/>
    <property type="project" value="TreeGrafter"/>
</dbReference>
<accession>A0A1H6FJ39</accession>
<keyword evidence="7" id="KW-1185">Reference proteome</keyword>
<proteinExistence type="predicted"/>
<dbReference type="InterPro" id="IPR001647">
    <property type="entry name" value="HTH_TetR"/>
</dbReference>
<organism evidence="6 7">
    <name type="scientific">Thermoleophilum album</name>
    <dbReference type="NCBI Taxonomy" id="29539"/>
    <lineage>
        <taxon>Bacteria</taxon>
        <taxon>Bacillati</taxon>
        <taxon>Actinomycetota</taxon>
        <taxon>Thermoleophilia</taxon>
        <taxon>Thermoleophilales</taxon>
        <taxon>Thermoleophilaceae</taxon>
        <taxon>Thermoleophilum</taxon>
    </lineage>
</organism>
<sequence length="214" mass="23639">MTKITLRADAARNREALIEAAAKAFAEQGLDVPVEEIARRAGVGVGTVYRHFGGKEQLIDAILDQRIGEMAALAEKALAEDDPWQGIVTFVVEGFEMQARDRALKEVLLCASRGGERIAAARERLAPLLRAIVTRAQQAGAVRSDLEPTDLFMLHLMLGAVADFARAEDAQLWRRYVPILLGGLEPGRTGADPLPHPPLDDERFERAMARWHRR</sequence>
<dbReference type="SUPFAM" id="SSF48498">
    <property type="entry name" value="Tetracyclin repressor-like, C-terminal domain"/>
    <property type="match status" value="1"/>
</dbReference>
<dbReference type="AlphaFoldDB" id="A0A1H6FJ39"/>
<dbReference type="PRINTS" id="PR00455">
    <property type="entry name" value="HTHTETR"/>
</dbReference>
<evidence type="ECO:0000256" key="4">
    <source>
        <dbReference type="PROSITE-ProRule" id="PRU00335"/>
    </source>
</evidence>
<evidence type="ECO:0000256" key="2">
    <source>
        <dbReference type="ARBA" id="ARBA00023125"/>
    </source>
</evidence>
<dbReference type="PANTHER" id="PTHR30055:SF234">
    <property type="entry name" value="HTH-TYPE TRANSCRIPTIONAL REGULATOR BETI"/>
    <property type="match status" value="1"/>
</dbReference>
<dbReference type="PANTHER" id="PTHR30055">
    <property type="entry name" value="HTH-TYPE TRANSCRIPTIONAL REGULATOR RUTR"/>
    <property type="match status" value="1"/>
</dbReference>
<evidence type="ECO:0000256" key="3">
    <source>
        <dbReference type="ARBA" id="ARBA00023163"/>
    </source>
</evidence>
<dbReference type="Proteomes" id="UP000222056">
    <property type="component" value="Unassembled WGS sequence"/>
</dbReference>